<organism evidence="4 5">
    <name type="scientific">Glycomyces rhizosphaerae</name>
    <dbReference type="NCBI Taxonomy" id="2054422"/>
    <lineage>
        <taxon>Bacteria</taxon>
        <taxon>Bacillati</taxon>
        <taxon>Actinomycetota</taxon>
        <taxon>Actinomycetes</taxon>
        <taxon>Glycomycetales</taxon>
        <taxon>Glycomycetaceae</taxon>
        <taxon>Glycomyces</taxon>
    </lineage>
</organism>
<dbReference type="EC" id="3.2.1.23" evidence="4"/>
<keyword evidence="4" id="KW-0326">Glycosidase</keyword>
<dbReference type="RefSeq" id="WP_387979843.1">
    <property type="nucleotide sequence ID" value="NZ_JBHRWO010000021.1"/>
</dbReference>
<comment type="caution">
    <text evidence="4">The sequence shown here is derived from an EMBL/GenBank/DDBJ whole genome shotgun (WGS) entry which is preliminary data.</text>
</comment>
<evidence type="ECO:0000256" key="1">
    <source>
        <dbReference type="ARBA" id="ARBA00009809"/>
    </source>
</evidence>
<dbReference type="Pfam" id="PF01301">
    <property type="entry name" value="Glyco_hydro_35"/>
    <property type="match status" value="1"/>
</dbReference>
<dbReference type="GO" id="GO:0004565">
    <property type="term" value="F:beta-galactosidase activity"/>
    <property type="evidence" value="ECO:0007669"/>
    <property type="project" value="UniProtKB-EC"/>
</dbReference>
<comment type="similarity">
    <text evidence="1 2">Belongs to the glycosyl hydrolase 35 family.</text>
</comment>
<protein>
    <submittedName>
        <fullName evidence="4">Beta-galactosidase</fullName>
        <ecNumber evidence="4">3.2.1.23</ecNumber>
    </submittedName>
</protein>
<evidence type="ECO:0000259" key="3">
    <source>
        <dbReference type="Pfam" id="PF01301"/>
    </source>
</evidence>
<feature type="domain" description="Glycoside hydrolase 35 catalytic" evidence="3">
    <location>
        <begin position="16"/>
        <end position="222"/>
    </location>
</feature>
<sequence length="862" mass="91193">MTDPSTATVRLGRSGLVLDDREEALLCASLFYFRLPREVWEARLAQVRATGYRAIDVYLPWNFHETAPGEWDFEGRHDVGAFLDLAHEAGLAVIARPGPYICSEWDGGALPSWLALEDGLRLRQAEPKFLAQVQRWFDQAMPLLAERQWGRGGSVIAVQLENELDFFDTHDRHAYLTALRDMAIGHGIDVPLVACAGQGDLIGSTGGVEGVAPAFNFYPDDRSPFVEAEVRRYADLVGAKGLPLLVTETNRAHTTLRRLLVSGATLLAPYLQASGYDFGYTPSVGNWGDPGGFMTHDYDFGGYLSPVGESRSETAEARVLAAFARTLGPALTRAEATSAEALVDATVSTSASASTLVLDGGGTVTGVPNLGDEAGTATLAASGDLPETAIALAPFSCALVLRDLPLAGFGLPGTLRLASADLVGAGSQGLEFASRVPSTIALEGADGVKLVELDAPELGAPVLTEVYSGGDRWTVEVFHPEDVATPDDTLGVISEPLPEPEILTVATRLDLETRSGETTAHEFPPASEAVGVYRGRTHYAAAVDGIAELLIEGAGDIVDLALDGSALPSFAKFGATVRIPVGGASRLDATVETWGHANFDDSRLPGLAIGSLRGLGRVWAIASSEDIASLWTVDGGEQWAGEPAPVRTLAGWSSTRIGRPATYRRALPVDGTSGYALHLDGLQTPCEITVDGVSSIVSPNDPWVHLAPGAGREVAITMSHWPVDGGGATLLRLEAVRDWQVEAQADDALLELSQKDGSGTGIELPLELAPGEETWLDVAVPSGGRSLRFEGEQVRVSAFVRGELLGRVWLDDAARPKFTGGDPGRLWIPESWNTGTVRLLVRGTAGGDRPRLASVSAAATPE</sequence>
<keyword evidence="4" id="KW-0378">Hydrolase</keyword>
<evidence type="ECO:0000313" key="4">
    <source>
        <dbReference type="EMBL" id="MFC3495303.1"/>
    </source>
</evidence>
<dbReference type="InterPro" id="IPR031330">
    <property type="entry name" value="Gly_Hdrlase_35_cat"/>
</dbReference>
<gene>
    <name evidence="4" type="ORF">ACFO8M_22680</name>
</gene>
<dbReference type="Proteomes" id="UP001595712">
    <property type="component" value="Unassembled WGS sequence"/>
</dbReference>
<dbReference type="InterPro" id="IPR017853">
    <property type="entry name" value="GH"/>
</dbReference>
<proteinExistence type="inferred from homology"/>
<evidence type="ECO:0000256" key="2">
    <source>
        <dbReference type="RuleBase" id="RU003679"/>
    </source>
</evidence>
<dbReference type="Gene3D" id="3.20.20.80">
    <property type="entry name" value="Glycosidases"/>
    <property type="match status" value="1"/>
</dbReference>
<reference evidence="5" key="1">
    <citation type="journal article" date="2019" name="Int. J. Syst. Evol. Microbiol.">
        <title>The Global Catalogue of Microorganisms (GCM) 10K type strain sequencing project: providing services to taxonomists for standard genome sequencing and annotation.</title>
        <authorList>
            <consortium name="The Broad Institute Genomics Platform"/>
            <consortium name="The Broad Institute Genome Sequencing Center for Infectious Disease"/>
            <person name="Wu L."/>
            <person name="Ma J."/>
        </authorList>
    </citation>
    <scope>NUCLEOTIDE SEQUENCE [LARGE SCALE GENOMIC DNA]</scope>
    <source>
        <strain evidence="5">CGMCC 4.7396</strain>
    </source>
</reference>
<dbReference type="EMBL" id="JBHRWO010000021">
    <property type="protein sequence ID" value="MFC3495303.1"/>
    <property type="molecule type" value="Genomic_DNA"/>
</dbReference>
<accession>A0ABV7Q7G5</accession>
<dbReference type="PANTHER" id="PTHR23421">
    <property type="entry name" value="BETA-GALACTOSIDASE RELATED"/>
    <property type="match status" value="1"/>
</dbReference>
<keyword evidence="5" id="KW-1185">Reference proteome</keyword>
<name>A0ABV7Q7G5_9ACTN</name>
<dbReference type="SUPFAM" id="SSF51445">
    <property type="entry name" value="(Trans)glycosidases"/>
    <property type="match status" value="1"/>
</dbReference>
<dbReference type="InterPro" id="IPR001944">
    <property type="entry name" value="Glycoside_Hdrlase_35"/>
</dbReference>
<dbReference type="PRINTS" id="PR00742">
    <property type="entry name" value="GLHYDRLASE35"/>
</dbReference>
<evidence type="ECO:0000313" key="5">
    <source>
        <dbReference type="Proteomes" id="UP001595712"/>
    </source>
</evidence>